<organism evidence="2 3">
    <name type="scientific">Pyronema omphalodes (strain CBS 100304)</name>
    <name type="common">Pyronema confluens</name>
    <dbReference type="NCBI Taxonomy" id="1076935"/>
    <lineage>
        <taxon>Eukaryota</taxon>
        <taxon>Fungi</taxon>
        <taxon>Dikarya</taxon>
        <taxon>Ascomycota</taxon>
        <taxon>Pezizomycotina</taxon>
        <taxon>Pezizomycetes</taxon>
        <taxon>Pezizales</taxon>
        <taxon>Pyronemataceae</taxon>
        <taxon>Pyronema</taxon>
    </lineage>
</organism>
<name>U4LMI1_PYROM</name>
<dbReference type="EMBL" id="HF936048">
    <property type="protein sequence ID" value="CCX33324.1"/>
    <property type="molecule type" value="Genomic_DNA"/>
</dbReference>
<feature type="region of interest" description="Disordered" evidence="1">
    <location>
        <begin position="44"/>
        <end position="74"/>
    </location>
</feature>
<evidence type="ECO:0000313" key="2">
    <source>
        <dbReference type="EMBL" id="CCX33324.1"/>
    </source>
</evidence>
<protein>
    <submittedName>
        <fullName evidence="2">Uncharacterized protein</fullName>
    </submittedName>
</protein>
<dbReference type="Proteomes" id="UP000018144">
    <property type="component" value="Unassembled WGS sequence"/>
</dbReference>
<feature type="region of interest" description="Disordered" evidence="1">
    <location>
        <begin position="180"/>
        <end position="200"/>
    </location>
</feature>
<dbReference type="AlphaFoldDB" id="U4LMI1"/>
<proteinExistence type="predicted"/>
<feature type="compositionally biased region" description="Basic residues" evidence="1">
    <location>
        <begin position="52"/>
        <end position="69"/>
    </location>
</feature>
<sequence length="200" mass="22323">MSKCPAPRTQVYIAAPNAYYIAAPGQNAHVQVPQTQDYISDDIATGTVTPNHRGRGNRRARAARGRGRGRGGQLRAVPEEPVPVIDVDDVHEPASEIPIDPDILADSQPEINRHWSMAEKELLLNWLSGGLMNYQQWKNAQEKSSERISVLIFEGTHTTSAIRNQWKILKERYIKARDHMESTGHGDIEPAQRMEAGKIA</sequence>
<dbReference type="OrthoDB" id="5355874at2759"/>
<evidence type="ECO:0000313" key="3">
    <source>
        <dbReference type="Proteomes" id="UP000018144"/>
    </source>
</evidence>
<evidence type="ECO:0000256" key="1">
    <source>
        <dbReference type="SAM" id="MobiDB-lite"/>
    </source>
</evidence>
<reference evidence="2 3" key="1">
    <citation type="journal article" date="2013" name="PLoS Genet.">
        <title>The genome and development-dependent transcriptomes of Pyronema confluens: a window into fungal evolution.</title>
        <authorList>
            <person name="Traeger S."/>
            <person name="Altegoer F."/>
            <person name="Freitag M."/>
            <person name="Gabaldon T."/>
            <person name="Kempken F."/>
            <person name="Kumar A."/>
            <person name="Marcet-Houben M."/>
            <person name="Poggeler S."/>
            <person name="Stajich J.E."/>
            <person name="Nowrousian M."/>
        </authorList>
    </citation>
    <scope>NUCLEOTIDE SEQUENCE [LARGE SCALE GENOMIC DNA]</scope>
    <source>
        <strain evidence="3">CBS 100304</strain>
        <tissue evidence="2">Vegetative mycelium</tissue>
    </source>
</reference>
<keyword evidence="3" id="KW-1185">Reference proteome</keyword>
<accession>U4LMI1</accession>
<gene>
    <name evidence="2" type="ORF">PCON_01005</name>
</gene>